<proteinExistence type="predicted"/>
<evidence type="ECO:0000256" key="1">
    <source>
        <dbReference type="ARBA" id="ARBA00023015"/>
    </source>
</evidence>
<dbReference type="PANTHER" id="PTHR30146:SF33">
    <property type="entry name" value="TRANSCRIPTIONAL REGULATOR"/>
    <property type="match status" value="1"/>
</dbReference>
<dbReference type="PANTHER" id="PTHR30146">
    <property type="entry name" value="LACI-RELATED TRANSCRIPTIONAL REPRESSOR"/>
    <property type="match status" value="1"/>
</dbReference>
<protein>
    <submittedName>
        <fullName evidence="5">Transcriptional regulator</fullName>
    </submittedName>
</protein>
<dbReference type="InterPro" id="IPR010982">
    <property type="entry name" value="Lambda_DNA-bd_dom_sf"/>
</dbReference>
<evidence type="ECO:0000256" key="2">
    <source>
        <dbReference type="ARBA" id="ARBA00023125"/>
    </source>
</evidence>
<keyword evidence="3" id="KW-0804">Transcription</keyword>
<evidence type="ECO:0000256" key="3">
    <source>
        <dbReference type="ARBA" id="ARBA00023163"/>
    </source>
</evidence>
<keyword evidence="1" id="KW-0805">Transcription regulation</keyword>
<dbReference type="GO" id="GO:0000976">
    <property type="term" value="F:transcription cis-regulatory region binding"/>
    <property type="evidence" value="ECO:0007669"/>
    <property type="project" value="TreeGrafter"/>
</dbReference>
<reference evidence="5 6" key="1">
    <citation type="submission" date="2007-10" db="EMBL/GenBank/DDBJ databases">
        <authorList>
            <person name="Wagner-Dobler I."/>
            <person name="Ferriera S."/>
            <person name="Johnson J."/>
            <person name="Kravitz S."/>
            <person name="Beeson K."/>
            <person name="Sutton G."/>
            <person name="Rogers Y.-H."/>
            <person name="Friedman R."/>
            <person name="Frazier M."/>
            <person name="Venter J.C."/>
        </authorList>
    </citation>
    <scope>NUCLEOTIDE SEQUENCE [LARGE SCALE GENOMIC DNA]</scope>
    <source>
        <strain evidence="5 6">DFL-43</strain>
    </source>
</reference>
<dbReference type="InterPro" id="IPR000843">
    <property type="entry name" value="HTH_LacI"/>
</dbReference>
<sequence>MSQSEKGASSVTMRDVARVAGVSRMTVSRALKKDSPVSKETREHILNVVREMNYVPDQMAGSLSTKRSGFVAVLVPSLNNLHFAETVQALTQQLEGIGQQILLGYTDYSAGREERLIETMLRRRPEAIVLSYDGHSDRAMQLLGEANVPVIELWERPEDPVAHTVGFSNFSAAAEMTRALIARGYRNIAFLGEDEDDWTRGAARRKGFLHAMEQSGLSSHRLLRYGRPPLSIEDGAAALPALLAQFPDTDCIFCVSDAPAFGALSALKAIGRAVPDDIGIAGFGNFEVSRFATPSITTVTVDPKTIGNMTGRLIADLLVDRGVDVASGRHINVDVTLTFRDSTRRL</sequence>
<comment type="caution">
    <text evidence="5">The sequence shown here is derived from an EMBL/GenBank/DDBJ whole genome shotgun (WGS) entry which is preliminary data.</text>
</comment>
<reference evidence="5 6" key="2">
    <citation type="submission" date="2012-06" db="EMBL/GenBank/DDBJ databases">
        <authorList>
            <person name="Fiebig A."/>
        </authorList>
    </citation>
    <scope>NUCLEOTIDE SEQUENCE [LARGE SCALE GENOMIC DNA]</scope>
    <source>
        <strain evidence="5 6">DFL-43</strain>
    </source>
</reference>
<dbReference type="AlphaFoldDB" id="A9DD29"/>
<dbReference type="CDD" id="cd01575">
    <property type="entry name" value="PBP1_GntR"/>
    <property type="match status" value="1"/>
</dbReference>
<evidence type="ECO:0000313" key="6">
    <source>
        <dbReference type="Proteomes" id="UP000004291"/>
    </source>
</evidence>
<dbReference type="Gene3D" id="1.10.260.40">
    <property type="entry name" value="lambda repressor-like DNA-binding domains"/>
    <property type="match status" value="1"/>
</dbReference>
<evidence type="ECO:0000259" key="4">
    <source>
        <dbReference type="PROSITE" id="PS50932"/>
    </source>
</evidence>
<dbReference type="InterPro" id="IPR046335">
    <property type="entry name" value="LacI/GalR-like_sensor"/>
</dbReference>
<dbReference type="SMART" id="SM00354">
    <property type="entry name" value="HTH_LACI"/>
    <property type="match status" value="1"/>
</dbReference>
<dbReference type="SUPFAM" id="SSF47413">
    <property type="entry name" value="lambda repressor-like DNA-binding domains"/>
    <property type="match status" value="1"/>
</dbReference>
<name>A9DD29_HOEPD</name>
<dbReference type="PROSITE" id="PS00356">
    <property type="entry name" value="HTH_LACI_1"/>
    <property type="match status" value="1"/>
</dbReference>
<dbReference type="STRING" id="411684.HPDFL43_07252"/>
<dbReference type="GO" id="GO:0003700">
    <property type="term" value="F:DNA-binding transcription factor activity"/>
    <property type="evidence" value="ECO:0007669"/>
    <property type="project" value="TreeGrafter"/>
</dbReference>
<gene>
    <name evidence="5" type="ORF">HPDFL43_07252</name>
</gene>
<organism evidence="5 6">
    <name type="scientific">Hoeflea phototrophica (strain DSM 17068 / NCIMB 14078 / DFL-43)</name>
    <dbReference type="NCBI Taxonomy" id="411684"/>
    <lineage>
        <taxon>Bacteria</taxon>
        <taxon>Pseudomonadati</taxon>
        <taxon>Pseudomonadota</taxon>
        <taxon>Alphaproteobacteria</taxon>
        <taxon>Hyphomicrobiales</taxon>
        <taxon>Rhizobiaceae</taxon>
        <taxon>Hoeflea</taxon>
    </lineage>
</organism>
<dbReference type="Gene3D" id="3.40.50.2300">
    <property type="match status" value="2"/>
</dbReference>
<keyword evidence="2" id="KW-0238">DNA-binding</keyword>
<dbReference type="Pfam" id="PF13377">
    <property type="entry name" value="Peripla_BP_3"/>
    <property type="match status" value="1"/>
</dbReference>
<dbReference type="eggNOG" id="COG1609">
    <property type="taxonomic scope" value="Bacteria"/>
</dbReference>
<dbReference type="Proteomes" id="UP000004291">
    <property type="component" value="Chromosome"/>
</dbReference>
<dbReference type="PROSITE" id="PS50932">
    <property type="entry name" value="HTH_LACI_2"/>
    <property type="match status" value="1"/>
</dbReference>
<evidence type="ECO:0000313" key="5">
    <source>
        <dbReference type="EMBL" id="EDQ32259.2"/>
    </source>
</evidence>
<feature type="domain" description="HTH lacI-type" evidence="4">
    <location>
        <begin position="11"/>
        <end position="65"/>
    </location>
</feature>
<dbReference type="HOGENOM" id="CLU_037628_6_3_5"/>
<dbReference type="Pfam" id="PF00356">
    <property type="entry name" value="LacI"/>
    <property type="match status" value="1"/>
</dbReference>
<dbReference type="EMBL" id="ABIA03000002">
    <property type="protein sequence ID" value="EDQ32259.2"/>
    <property type="molecule type" value="Genomic_DNA"/>
</dbReference>
<dbReference type="InterPro" id="IPR028082">
    <property type="entry name" value="Peripla_BP_I"/>
</dbReference>
<dbReference type="CDD" id="cd01392">
    <property type="entry name" value="HTH_LacI"/>
    <property type="match status" value="1"/>
</dbReference>
<dbReference type="SUPFAM" id="SSF53822">
    <property type="entry name" value="Periplasmic binding protein-like I"/>
    <property type="match status" value="1"/>
</dbReference>
<accession>A9DD29</accession>
<keyword evidence="6" id="KW-1185">Reference proteome</keyword>